<feature type="signal peptide" evidence="1">
    <location>
        <begin position="1"/>
        <end position="21"/>
    </location>
</feature>
<dbReference type="AlphaFoldDB" id="A0A831SQF8"/>
<organism evidence="2">
    <name type="scientific">Prosthecochloris aestuarii</name>
    <dbReference type="NCBI Taxonomy" id="1102"/>
    <lineage>
        <taxon>Bacteria</taxon>
        <taxon>Pseudomonadati</taxon>
        <taxon>Chlorobiota</taxon>
        <taxon>Chlorobiia</taxon>
        <taxon>Chlorobiales</taxon>
        <taxon>Chlorobiaceae</taxon>
        <taxon>Prosthecochloris</taxon>
    </lineage>
</organism>
<evidence type="ECO:0008006" key="3">
    <source>
        <dbReference type="Google" id="ProtNLM"/>
    </source>
</evidence>
<dbReference type="Proteomes" id="UP000886335">
    <property type="component" value="Unassembled WGS sequence"/>
</dbReference>
<name>A0A831SQF8_PROAE</name>
<accession>A0A831SQF8</accession>
<sequence>MKNTKLPLVMLCLAMALPLESCVVSQPARPGRNFVWVTPYTAPGGVVIHGHWKYVGPPQRNRVWIPGHYTRNGHWVRGHWKTLKQPRRHGAVWVPGWRTPDGRWHSGHWRYR</sequence>
<gene>
    <name evidence="2" type="ORF">ENN50_00490</name>
</gene>
<keyword evidence="1" id="KW-0732">Signal</keyword>
<dbReference type="EMBL" id="DSBW01000012">
    <property type="protein sequence ID" value="HED30180.1"/>
    <property type="molecule type" value="Genomic_DNA"/>
</dbReference>
<protein>
    <recommendedName>
        <fullName evidence="3">YXWGXW repeat-containing protein</fullName>
    </recommendedName>
</protein>
<comment type="caution">
    <text evidence="2">The sequence shown here is derived from an EMBL/GenBank/DDBJ whole genome shotgun (WGS) entry which is preliminary data.</text>
</comment>
<reference evidence="2" key="1">
    <citation type="journal article" date="2020" name="mSystems">
        <title>Genome- and Community-Level Interaction Insights into Carbon Utilization and Element Cycling Functions of Hydrothermarchaeota in Hydrothermal Sediment.</title>
        <authorList>
            <person name="Zhou Z."/>
            <person name="Liu Y."/>
            <person name="Xu W."/>
            <person name="Pan J."/>
            <person name="Luo Z.H."/>
            <person name="Li M."/>
        </authorList>
    </citation>
    <scope>NUCLEOTIDE SEQUENCE [LARGE SCALE GENOMIC DNA]</scope>
    <source>
        <strain evidence="2">SpSt-1181</strain>
    </source>
</reference>
<feature type="chain" id="PRO_5032703145" description="YXWGXW repeat-containing protein" evidence="1">
    <location>
        <begin position="22"/>
        <end position="112"/>
    </location>
</feature>
<evidence type="ECO:0000256" key="1">
    <source>
        <dbReference type="SAM" id="SignalP"/>
    </source>
</evidence>
<proteinExistence type="predicted"/>
<evidence type="ECO:0000313" key="2">
    <source>
        <dbReference type="EMBL" id="HED30180.1"/>
    </source>
</evidence>